<evidence type="ECO:0000313" key="3">
    <source>
        <dbReference type="Proteomes" id="UP001064782"/>
    </source>
</evidence>
<keyword evidence="3" id="KW-1185">Reference proteome</keyword>
<accession>A0A9P3Q9U8</accession>
<organism evidence="2 3">
    <name type="scientific">Mycobacterium kiyosense</name>
    <dbReference type="NCBI Taxonomy" id="2871094"/>
    <lineage>
        <taxon>Bacteria</taxon>
        <taxon>Bacillati</taxon>
        <taxon>Actinomycetota</taxon>
        <taxon>Actinomycetes</taxon>
        <taxon>Mycobacteriales</taxon>
        <taxon>Mycobacteriaceae</taxon>
        <taxon>Mycobacterium</taxon>
    </lineage>
</organism>
<comment type="caution">
    <text evidence="2">The sequence shown here is derived from an EMBL/GenBank/DDBJ whole genome shotgun (WGS) entry which is preliminary data.</text>
</comment>
<name>A0A9P3Q9U8_9MYCO</name>
<dbReference type="AlphaFoldDB" id="A0A9P3Q9U8"/>
<sequence length="127" mass="14082">MQYRIGFVQLVIDHVGSSTRDLITILGVAWTDRQRDKVTNGQGLWSRRIKTRAVGHAAILAAAREVFAEPAVADDVDEQGDLLGALLIGETFSRHGRRETRRYVTRRADRDAGMASCDQIVSNCGTR</sequence>
<gene>
    <name evidence="2" type="ORF">Mkiyose1413_45720</name>
    <name evidence="1" type="ORF">SRL2020028_35920</name>
</gene>
<protein>
    <submittedName>
        <fullName evidence="2">Uncharacterized protein</fullName>
    </submittedName>
</protein>
<dbReference type="Proteomes" id="UP001165663">
    <property type="component" value="Unassembled WGS sequence"/>
</dbReference>
<dbReference type="EMBL" id="BRZI01000051">
    <property type="protein sequence ID" value="GLD32689.1"/>
    <property type="molecule type" value="Genomic_DNA"/>
</dbReference>
<dbReference type="Proteomes" id="UP001064782">
    <property type="component" value="Unassembled WGS sequence"/>
</dbReference>
<evidence type="ECO:0000313" key="2">
    <source>
        <dbReference type="EMBL" id="GLD32689.1"/>
    </source>
</evidence>
<evidence type="ECO:0000313" key="1">
    <source>
        <dbReference type="EMBL" id="GLB84336.1"/>
    </source>
</evidence>
<dbReference type="EMBL" id="BRXE01000047">
    <property type="protein sequence ID" value="GLB84336.1"/>
    <property type="molecule type" value="Genomic_DNA"/>
</dbReference>
<reference evidence="2" key="1">
    <citation type="submission" date="2022-08" db="EMBL/GenBank/DDBJ databases">
        <title>Mycobacterium kiyosense sp. nov., scotochromogenic slow-glowing species isolated from respiratory specimens.</title>
        <authorList>
            <person name="Fukano H."/>
            <person name="Kazumi Y."/>
            <person name="Sakagami N."/>
            <person name="Ato M."/>
            <person name="Mitarai S."/>
            <person name="Hoshino Y."/>
        </authorList>
    </citation>
    <scope>NUCLEOTIDE SEQUENCE</scope>
    <source>
        <strain evidence="2">1413</strain>
        <strain evidence="1">SRL2020-028</strain>
    </source>
</reference>
<proteinExistence type="predicted"/>